<feature type="domain" description="Glycosyltransferase 2-like" evidence="1">
    <location>
        <begin position="9"/>
        <end position="147"/>
    </location>
</feature>
<dbReference type="EMBL" id="JAMYJR010000013">
    <property type="protein sequence ID" value="MCO8271779.1"/>
    <property type="molecule type" value="Genomic_DNA"/>
</dbReference>
<dbReference type="InterPro" id="IPR029044">
    <property type="entry name" value="Nucleotide-diphossugar_trans"/>
</dbReference>
<protein>
    <submittedName>
        <fullName evidence="2">Glycosyltransferase</fullName>
        <ecNumber evidence="2">2.4.-.-</ecNumber>
    </submittedName>
</protein>
<sequence>MSSQSPMISLVLPAYNESASLPVTISRLARQLNELVEDYEIIIVDDGSSDGGRPTFAEAEIRMIRHPVRMGKGAALRSGIKECAGRYIAYTDADLPIDPSSIALAIGVAQQNPSALVLGDRRHPQSVTVGRGPASRRLTSWLFSVFTRATVLPDLRDTQCCLKVASSARLKPIAASVATDGYSFDVELIYLAKKAGMTIVASPVVWRDIRADLGLMRAFRLLGLMIGDVWRTARRHDTLRSLIAARFRPA</sequence>
<dbReference type="InterPro" id="IPR001173">
    <property type="entry name" value="Glyco_trans_2-like"/>
</dbReference>
<comment type="caution">
    <text evidence="2">The sequence shown here is derived from an EMBL/GenBank/DDBJ whole genome shotgun (WGS) entry which is preliminary data.</text>
</comment>
<name>A0ABT1DLQ9_9ACTN</name>
<evidence type="ECO:0000259" key="1">
    <source>
        <dbReference type="Pfam" id="PF00535"/>
    </source>
</evidence>
<dbReference type="RefSeq" id="WP_253237899.1">
    <property type="nucleotide sequence ID" value="NZ_JAMYJR010000013.1"/>
</dbReference>
<dbReference type="PANTHER" id="PTHR10859">
    <property type="entry name" value="GLYCOSYL TRANSFERASE"/>
    <property type="match status" value="1"/>
</dbReference>
<proteinExistence type="predicted"/>
<organism evidence="2 3">
    <name type="scientific">Paractinoplanes aksuensis</name>
    <dbReference type="NCBI Taxonomy" id="2939490"/>
    <lineage>
        <taxon>Bacteria</taxon>
        <taxon>Bacillati</taxon>
        <taxon>Actinomycetota</taxon>
        <taxon>Actinomycetes</taxon>
        <taxon>Micromonosporales</taxon>
        <taxon>Micromonosporaceae</taxon>
        <taxon>Paractinoplanes</taxon>
    </lineage>
</organism>
<dbReference type="Gene3D" id="3.90.550.10">
    <property type="entry name" value="Spore Coat Polysaccharide Biosynthesis Protein SpsA, Chain A"/>
    <property type="match status" value="1"/>
</dbReference>
<keyword evidence="3" id="KW-1185">Reference proteome</keyword>
<dbReference type="Proteomes" id="UP001523369">
    <property type="component" value="Unassembled WGS sequence"/>
</dbReference>
<evidence type="ECO:0000313" key="3">
    <source>
        <dbReference type="Proteomes" id="UP001523369"/>
    </source>
</evidence>
<dbReference type="PANTHER" id="PTHR10859:SF91">
    <property type="entry name" value="DOLICHYL-PHOSPHATE BETA-GLUCOSYLTRANSFERASE"/>
    <property type="match status" value="1"/>
</dbReference>
<gene>
    <name evidence="2" type="ORF">M1L60_14370</name>
</gene>
<dbReference type="SUPFAM" id="SSF53448">
    <property type="entry name" value="Nucleotide-diphospho-sugar transferases"/>
    <property type="match status" value="1"/>
</dbReference>
<dbReference type="GO" id="GO:0016757">
    <property type="term" value="F:glycosyltransferase activity"/>
    <property type="evidence" value="ECO:0007669"/>
    <property type="project" value="UniProtKB-KW"/>
</dbReference>
<keyword evidence="2" id="KW-0808">Transferase</keyword>
<evidence type="ECO:0000313" key="2">
    <source>
        <dbReference type="EMBL" id="MCO8271779.1"/>
    </source>
</evidence>
<dbReference type="Pfam" id="PF00535">
    <property type="entry name" value="Glycos_transf_2"/>
    <property type="match status" value="1"/>
</dbReference>
<reference evidence="2 3" key="1">
    <citation type="submission" date="2022-06" db="EMBL/GenBank/DDBJ databases">
        <title>New Species of the Genus Actinoplanes, ActinopZanes ferrugineus.</title>
        <authorList>
            <person name="Ding P."/>
        </authorList>
    </citation>
    <scope>NUCLEOTIDE SEQUENCE [LARGE SCALE GENOMIC DNA]</scope>
    <source>
        <strain evidence="2 3">TRM88003</strain>
    </source>
</reference>
<keyword evidence="2" id="KW-0328">Glycosyltransferase</keyword>
<accession>A0ABT1DLQ9</accession>
<dbReference type="EC" id="2.4.-.-" evidence="2"/>